<dbReference type="Proteomes" id="UP000762676">
    <property type="component" value="Unassembled WGS sequence"/>
</dbReference>
<feature type="region of interest" description="Disordered" evidence="1">
    <location>
        <begin position="174"/>
        <end position="201"/>
    </location>
</feature>
<organism evidence="2 3">
    <name type="scientific">Elysia marginata</name>
    <dbReference type="NCBI Taxonomy" id="1093978"/>
    <lineage>
        <taxon>Eukaryota</taxon>
        <taxon>Metazoa</taxon>
        <taxon>Spiralia</taxon>
        <taxon>Lophotrochozoa</taxon>
        <taxon>Mollusca</taxon>
        <taxon>Gastropoda</taxon>
        <taxon>Heterobranchia</taxon>
        <taxon>Euthyneura</taxon>
        <taxon>Panpulmonata</taxon>
        <taxon>Sacoglossa</taxon>
        <taxon>Placobranchoidea</taxon>
        <taxon>Plakobranchidae</taxon>
        <taxon>Elysia</taxon>
    </lineage>
</organism>
<feature type="region of interest" description="Disordered" evidence="1">
    <location>
        <begin position="222"/>
        <end position="241"/>
    </location>
</feature>
<accession>A0AAV4JM05</accession>
<name>A0AAV4JM05_9GAST</name>
<dbReference type="EMBL" id="BMAT01013866">
    <property type="protein sequence ID" value="GFS21606.1"/>
    <property type="molecule type" value="Genomic_DNA"/>
</dbReference>
<feature type="compositionally biased region" description="Low complexity" evidence="1">
    <location>
        <begin position="311"/>
        <end position="322"/>
    </location>
</feature>
<proteinExistence type="predicted"/>
<protein>
    <submittedName>
        <fullName evidence="2">Uncharacterized protein</fullName>
    </submittedName>
</protein>
<feature type="compositionally biased region" description="Polar residues" evidence="1">
    <location>
        <begin position="61"/>
        <end position="74"/>
    </location>
</feature>
<feature type="region of interest" description="Disordered" evidence="1">
    <location>
        <begin position="61"/>
        <end position="136"/>
    </location>
</feature>
<sequence length="394" mass="41047">MVVTKVLKPQAHRGPSGISAGPATSHIGVQRNLSLLRSPQPQAEVVARPGPAALFPAQPQEMTASASHMTSLHQPNGPGISRQSLPPPQGAQLSVSQLQGTAPNPTDVQPHHPPQKKPKHDFVLPPPPSLPETGKQTPNISVAEALNNQQAAVTSPMLIPSCIPCTTPVPSVSQYHQQLRHGTPSSSTSSSQSSSPLTWQNPSWRPVHSLPQYPSPLYSPSVISRLAEHPPPGAENTHAQGPSINQHLYNAADGRHYPTNPGYHVNLDLKKPTEPGNLYAPSGSSRSQDKHVSGTSVEKPQPTGKDVSRNGAAAGKAPAKKGGATGKCAEKNGGVGKGAVKNDGVGKGAVKNGGVGKGAVKNGGVGKGKQKTVLSQSAELTLKDEKKKSDKKRK</sequence>
<feature type="compositionally biased region" description="Polar residues" evidence="1">
    <location>
        <begin position="91"/>
        <end position="107"/>
    </location>
</feature>
<reference evidence="2 3" key="1">
    <citation type="journal article" date="2021" name="Elife">
        <title>Chloroplast acquisition without the gene transfer in kleptoplastic sea slugs, Plakobranchus ocellatus.</title>
        <authorList>
            <person name="Maeda T."/>
            <person name="Takahashi S."/>
            <person name="Yoshida T."/>
            <person name="Shimamura S."/>
            <person name="Takaki Y."/>
            <person name="Nagai Y."/>
            <person name="Toyoda A."/>
            <person name="Suzuki Y."/>
            <person name="Arimoto A."/>
            <person name="Ishii H."/>
            <person name="Satoh N."/>
            <person name="Nishiyama T."/>
            <person name="Hasebe M."/>
            <person name="Maruyama T."/>
            <person name="Minagawa J."/>
            <person name="Obokata J."/>
            <person name="Shigenobu S."/>
        </authorList>
    </citation>
    <scope>NUCLEOTIDE SEQUENCE [LARGE SCALE GENOMIC DNA]</scope>
</reference>
<feature type="region of interest" description="Disordered" evidence="1">
    <location>
        <begin position="251"/>
        <end position="394"/>
    </location>
</feature>
<evidence type="ECO:0000313" key="2">
    <source>
        <dbReference type="EMBL" id="GFS21606.1"/>
    </source>
</evidence>
<evidence type="ECO:0000313" key="3">
    <source>
        <dbReference type="Proteomes" id="UP000762676"/>
    </source>
</evidence>
<evidence type="ECO:0000256" key="1">
    <source>
        <dbReference type="SAM" id="MobiDB-lite"/>
    </source>
</evidence>
<feature type="compositionally biased region" description="Gly residues" evidence="1">
    <location>
        <begin position="345"/>
        <end position="367"/>
    </location>
</feature>
<comment type="caution">
    <text evidence="2">The sequence shown here is derived from an EMBL/GenBank/DDBJ whole genome shotgun (WGS) entry which is preliminary data.</text>
</comment>
<gene>
    <name evidence="2" type="ORF">ElyMa_006928500</name>
</gene>
<feature type="compositionally biased region" description="Low complexity" evidence="1">
    <location>
        <begin position="185"/>
        <end position="195"/>
    </location>
</feature>
<feature type="region of interest" description="Disordered" evidence="1">
    <location>
        <begin position="1"/>
        <end position="24"/>
    </location>
</feature>
<dbReference type="AlphaFoldDB" id="A0AAV4JM05"/>
<keyword evidence="3" id="KW-1185">Reference proteome</keyword>